<accession>A0ABD5S1E9</accession>
<dbReference type="InterPro" id="IPR055553">
    <property type="entry name" value="DUF7129"/>
</dbReference>
<reference evidence="2 3" key="1">
    <citation type="journal article" date="2019" name="Int. J. Syst. Evol. Microbiol.">
        <title>The Global Catalogue of Microorganisms (GCM) 10K type strain sequencing project: providing services to taxonomists for standard genome sequencing and annotation.</title>
        <authorList>
            <consortium name="The Broad Institute Genomics Platform"/>
            <consortium name="The Broad Institute Genome Sequencing Center for Infectious Disease"/>
            <person name="Wu L."/>
            <person name="Ma J."/>
        </authorList>
    </citation>
    <scope>NUCLEOTIDE SEQUENCE [LARGE SCALE GENOMIC DNA]</scope>
    <source>
        <strain evidence="2 3">NBRC 111368</strain>
    </source>
</reference>
<organism evidence="2 3">
    <name type="scientific">Halobium palmae</name>
    <dbReference type="NCBI Taxonomy" id="1776492"/>
    <lineage>
        <taxon>Archaea</taxon>
        <taxon>Methanobacteriati</taxon>
        <taxon>Methanobacteriota</taxon>
        <taxon>Stenosarchaea group</taxon>
        <taxon>Halobacteria</taxon>
        <taxon>Halobacteriales</taxon>
        <taxon>Haloferacaceae</taxon>
        <taxon>Halobium</taxon>
    </lineage>
</organism>
<proteinExistence type="predicted"/>
<comment type="caution">
    <text evidence="2">The sequence shown here is derived from an EMBL/GenBank/DDBJ whole genome shotgun (WGS) entry which is preliminary data.</text>
</comment>
<keyword evidence="3" id="KW-1185">Reference proteome</keyword>
<evidence type="ECO:0000313" key="2">
    <source>
        <dbReference type="EMBL" id="MFC6725374.1"/>
    </source>
</evidence>
<gene>
    <name evidence="2" type="ORF">ACFQE1_13550</name>
</gene>
<dbReference type="EMBL" id="JBHSWU010000496">
    <property type="protein sequence ID" value="MFC6725374.1"/>
    <property type="molecule type" value="Genomic_DNA"/>
</dbReference>
<name>A0ABD5S1E9_9EURY</name>
<feature type="domain" description="DUF7129" evidence="1">
    <location>
        <begin position="15"/>
        <end position="43"/>
    </location>
</feature>
<dbReference type="AlphaFoldDB" id="A0ABD5S1E9"/>
<sequence>MSILKRLKSMVVPDTAEGVRYECADCGERVEESIDVCPSCGSEEFVERESFEMRPG</sequence>
<evidence type="ECO:0000259" key="1">
    <source>
        <dbReference type="Pfam" id="PF23455"/>
    </source>
</evidence>
<protein>
    <recommendedName>
        <fullName evidence="1">DUF7129 domain-containing protein</fullName>
    </recommendedName>
</protein>
<evidence type="ECO:0000313" key="3">
    <source>
        <dbReference type="Proteomes" id="UP001596328"/>
    </source>
</evidence>
<dbReference type="Proteomes" id="UP001596328">
    <property type="component" value="Unassembled WGS sequence"/>
</dbReference>
<dbReference type="Pfam" id="PF23455">
    <property type="entry name" value="DUF7129"/>
    <property type="match status" value="1"/>
</dbReference>